<organism evidence="1 2">
    <name type="scientific">Nocardia panacis</name>
    <dbReference type="NCBI Taxonomy" id="2340916"/>
    <lineage>
        <taxon>Bacteria</taxon>
        <taxon>Bacillati</taxon>
        <taxon>Actinomycetota</taxon>
        <taxon>Actinomycetes</taxon>
        <taxon>Mycobacteriales</taxon>
        <taxon>Nocardiaceae</taxon>
        <taxon>Nocardia</taxon>
    </lineage>
</organism>
<protein>
    <submittedName>
        <fullName evidence="1">DUF4254 domain-containing protein</fullName>
    </submittedName>
</protein>
<name>A0A3A4KV05_9NOCA</name>
<sequence length="142" mass="15746">MELPTKEQVLDAVRIAPRGGHPVLDSAYLLAGLHKHRPHAKTVAVVAIDTHRTRIVHDIDRWVAVELPLPPGGAHMHTESVGTVVDRLAEYSVAAHAALYTEPEWAIHAAWDRLAQLAIGYEDLVHEVSAGLRRLPSYEFVY</sequence>
<gene>
    <name evidence="1" type="ORF">D5S18_10095</name>
</gene>
<dbReference type="Proteomes" id="UP000266677">
    <property type="component" value="Unassembled WGS sequence"/>
</dbReference>
<dbReference type="AlphaFoldDB" id="A0A3A4KV05"/>
<dbReference type="Pfam" id="PF14063">
    <property type="entry name" value="DUF4254"/>
    <property type="match status" value="1"/>
</dbReference>
<keyword evidence="2" id="KW-1185">Reference proteome</keyword>
<evidence type="ECO:0000313" key="1">
    <source>
        <dbReference type="EMBL" id="RJO77206.1"/>
    </source>
</evidence>
<dbReference type="InterPro" id="IPR025350">
    <property type="entry name" value="DUF4254"/>
</dbReference>
<accession>A0A3A4KV05</accession>
<dbReference type="EMBL" id="QZFU01000016">
    <property type="protein sequence ID" value="RJO77206.1"/>
    <property type="molecule type" value="Genomic_DNA"/>
</dbReference>
<evidence type="ECO:0000313" key="2">
    <source>
        <dbReference type="Proteomes" id="UP000266677"/>
    </source>
</evidence>
<reference evidence="1 2" key="1">
    <citation type="submission" date="2018-09" db="EMBL/GenBank/DDBJ databases">
        <title>YIM PH21274 draft genome.</title>
        <authorList>
            <person name="Miao C."/>
        </authorList>
    </citation>
    <scope>NUCLEOTIDE SEQUENCE [LARGE SCALE GENOMIC DNA]</scope>
    <source>
        <strain evidence="1 2">YIM PH 21724</strain>
    </source>
</reference>
<proteinExistence type="predicted"/>
<dbReference type="OrthoDB" id="3352146at2"/>
<dbReference type="RefSeq" id="WP_120040516.1">
    <property type="nucleotide sequence ID" value="NZ_QZFU01000016.1"/>
</dbReference>
<comment type="caution">
    <text evidence="1">The sequence shown here is derived from an EMBL/GenBank/DDBJ whole genome shotgun (WGS) entry which is preliminary data.</text>
</comment>